<dbReference type="SMART" id="SM00306">
    <property type="entry name" value="HintN"/>
    <property type="match status" value="1"/>
</dbReference>
<evidence type="ECO:0000313" key="17">
    <source>
        <dbReference type="Proteomes" id="UP000319771"/>
    </source>
</evidence>
<evidence type="ECO:0000313" key="16">
    <source>
        <dbReference type="EMBL" id="TMQ69495.1"/>
    </source>
</evidence>
<keyword evidence="9 14" id="KW-0238">DNA-binding</keyword>
<dbReference type="PANTHER" id="PTHR30153">
    <property type="entry name" value="REPLICATIVE DNA HELICASE DNAB"/>
    <property type="match status" value="1"/>
</dbReference>
<dbReference type="SUPFAM" id="SSF51294">
    <property type="entry name" value="Hedgehog/intein (Hint) domain"/>
    <property type="match status" value="1"/>
</dbReference>
<dbReference type="InterPro" id="IPR036844">
    <property type="entry name" value="Hint_dom_sf"/>
</dbReference>
<gene>
    <name evidence="16" type="primary">dnaB</name>
    <name evidence="16" type="ORF">E6K81_14845</name>
</gene>
<dbReference type="PROSITE" id="PS50817">
    <property type="entry name" value="INTEIN_N_TER"/>
    <property type="match status" value="1"/>
</dbReference>
<evidence type="ECO:0000256" key="1">
    <source>
        <dbReference type="ARBA" id="ARBA00008428"/>
    </source>
</evidence>
<dbReference type="InterPro" id="IPR027417">
    <property type="entry name" value="P-loop_NTPase"/>
</dbReference>
<dbReference type="InterPro" id="IPR006141">
    <property type="entry name" value="Intein_N"/>
</dbReference>
<dbReference type="Gene3D" id="2.170.16.10">
    <property type="entry name" value="Hedgehog/Intein (Hint) domain"/>
    <property type="match status" value="1"/>
</dbReference>
<dbReference type="GO" id="GO:0043139">
    <property type="term" value="F:5'-3' DNA helicase activity"/>
    <property type="evidence" value="ECO:0007669"/>
    <property type="project" value="UniProtKB-EC"/>
</dbReference>
<keyword evidence="4" id="KW-0677">Repeat</keyword>
<comment type="similarity">
    <text evidence="1 14">Belongs to the helicase family. DnaB subfamily.</text>
</comment>
<evidence type="ECO:0000256" key="10">
    <source>
        <dbReference type="ARBA" id="ARBA00023235"/>
    </source>
</evidence>
<accession>A0A538U0Q5</accession>
<dbReference type="AlphaFoldDB" id="A0A538U0Q5"/>
<dbReference type="CDD" id="cd00984">
    <property type="entry name" value="DnaB_C"/>
    <property type="match status" value="1"/>
</dbReference>
<dbReference type="Pfam" id="PF03796">
    <property type="entry name" value="DnaB_C"/>
    <property type="match status" value="1"/>
</dbReference>
<keyword evidence="3 14" id="KW-0235">DNA replication</keyword>
<dbReference type="GO" id="GO:0005524">
    <property type="term" value="F:ATP binding"/>
    <property type="evidence" value="ECO:0007669"/>
    <property type="project" value="UniProtKB-UniRule"/>
</dbReference>
<comment type="function">
    <text evidence="14">The main replicative DNA helicase, it participates in initiation and elongation during chromosome replication. Travels ahead of the DNA replisome, separating dsDNA into templates for DNA synthesis. A processive ATP-dependent 5'-3' DNA helicase it has DNA-dependent ATPase activity.</text>
</comment>
<evidence type="ECO:0000256" key="8">
    <source>
        <dbReference type="ARBA" id="ARBA00022840"/>
    </source>
</evidence>
<feature type="non-terminal residue" evidence="16">
    <location>
        <position position="587"/>
    </location>
</feature>
<dbReference type="Pfam" id="PF00772">
    <property type="entry name" value="DnaB"/>
    <property type="match status" value="1"/>
</dbReference>
<feature type="domain" description="SF4 helicase" evidence="15">
    <location>
        <begin position="187"/>
        <end position="393"/>
    </location>
</feature>
<dbReference type="GO" id="GO:0006269">
    <property type="term" value="P:DNA replication, synthesis of primer"/>
    <property type="evidence" value="ECO:0007669"/>
    <property type="project" value="UniProtKB-UniRule"/>
</dbReference>
<sequence length="587" mass="64873">MTEIGSRPALAPGPGLVPPQALEAERSVLASMLLGNEAVGRAVEQIDASVFYRTAHQRIFEALVALYNRNERADSITVTEELRKRGDLEAVGGAATIAQILEYATTTANLDEHIKIVASKAVLRLLIRAAQEIQEESFAAAAETGDILDRAEQRIFAITDARVRQGFVPLKSLLKPAFEHIQMLFERKEHVTGVPSGYVDIDKLTAGFQKGDLVIIAGRPSMGKTSLATNIVENAAIRHGVPSAIFSLEMSKEQLVLRLLCSQSEVALHKVRNGFLGHEDWPRLTTGAGLLTQAPIWIDDSAAATVLELRAKCRRLKAEGKLGLVVIDYLQLVRSSGHVENRVQEISQITRALKALAKELDVPVVALSQLSRAVEQRTGGDKRPQLSDLRDSGCLTADTRIWRADTGAEVSLGELLLKRERNIPVWTLDESLRLVKGRMPHVFASGVKRVFELRMASGRSVKASANHPFLTYDGWRRLDQLAPGDRLATPRRMPEPEKPKRWPEAEIVMLAHLLGDGCVASRQPVHYTSADRANLEAVEAAAAHFGITPRRVQQGNWYHSYLPSPYRLTHGKRNPIHEWLSRFKLNG</sequence>
<dbReference type="Proteomes" id="UP000319771">
    <property type="component" value="Unassembled WGS sequence"/>
</dbReference>
<evidence type="ECO:0000256" key="6">
    <source>
        <dbReference type="ARBA" id="ARBA00022801"/>
    </source>
</evidence>
<dbReference type="GO" id="GO:0016887">
    <property type="term" value="F:ATP hydrolysis activity"/>
    <property type="evidence" value="ECO:0007669"/>
    <property type="project" value="RHEA"/>
</dbReference>
<keyword evidence="10" id="KW-0413">Isomerase</keyword>
<evidence type="ECO:0000256" key="14">
    <source>
        <dbReference type="RuleBase" id="RU362085"/>
    </source>
</evidence>
<dbReference type="NCBIfam" id="TIGR01445">
    <property type="entry name" value="intein_Nterm"/>
    <property type="match status" value="1"/>
</dbReference>
<comment type="function">
    <text evidence="11 14">The intein is an endonuclease.</text>
</comment>
<evidence type="ECO:0000256" key="13">
    <source>
        <dbReference type="NCBIfam" id="TIGR00665"/>
    </source>
</evidence>
<dbReference type="InterPro" id="IPR007694">
    <property type="entry name" value="DNA_helicase_DnaB-like_C"/>
</dbReference>
<evidence type="ECO:0000259" key="15">
    <source>
        <dbReference type="PROSITE" id="PS51199"/>
    </source>
</evidence>
<name>A0A538U0Q5_UNCEI</name>
<keyword evidence="8 14" id="KW-0067">ATP-binding</keyword>
<dbReference type="PROSITE" id="PS51199">
    <property type="entry name" value="SF4_HELICASE"/>
    <property type="match status" value="1"/>
</dbReference>
<evidence type="ECO:0000256" key="12">
    <source>
        <dbReference type="ARBA" id="ARBA00048954"/>
    </source>
</evidence>
<keyword evidence="6 14" id="KW-0378">Hydrolase</keyword>
<evidence type="ECO:0000256" key="3">
    <source>
        <dbReference type="ARBA" id="ARBA00022705"/>
    </source>
</evidence>
<dbReference type="InterPro" id="IPR007692">
    <property type="entry name" value="DNA_helicase_DnaB"/>
</dbReference>
<organism evidence="16 17">
    <name type="scientific">Eiseniibacteriota bacterium</name>
    <dbReference type="NCBI Taxonomy" id="2212470"/>
    <lineage>
        <taxon>Bacteria</taxon>
        <taxon>Candidatus Eiseniibacteriota</taxon>
    </lineage>
</organism>
<comment type="caution">
    <text evidence="16">The sequence shown here is derived from an EMBL/GenBank/DDBJ whole genome shotgun (WGS) entry which is preliminary data.</text>
</comment>
<dbReference type="InterPro" id="IPR036185">
    <property type="entry name" value="DNA_heli_DnaB-like_N_sf"/>
</dbReference>
<evidence type="ECO:0000256" key="4">
    <source>
        <dbReference type="ARBA" id="ARBA00022737"/>
    </source>
</evidence>
<dbReference type="NCBIfam" id="TIGR00665">
    <property type="entry name" value="DnaB"/>
    <property type="match status" value="1"/>
</dbReference>
<dbReference type="SUPFAM" id="SSF52540">
    <property type="entry name" value="P-loop containing nucleoside triphosphate hydrolases"/>
    <property type="match status" value="1"/>
</dbReference>
<dbReference type="EC" id="5.6.2.3" evidence="13 14"/>
<evidence type="ECO:0000256" key="7">
    <source>
        <dbReference type="ARBA" id="ARBA00022806"/>
    </source>
</evidence>
<dbReference type="GO" id="GO:1990077">
    <property type="term" value="C:primosome complex"/>
    <property type="evidence" value="ECO:0007669"/>
    <property type="project" value="UniProtKB-UniRule"/>
</dbReference>
<dbReference type="SUPFAM" id="SSF48024">
    <property type="entry name" value="N-terminal domain of DnaB helicase"/>
    <property type="match status" value="1"/>
</dbReference>
<dbReference type="CDD" id="cd00081">
    <property type="entry name" value="Hint"/>
    <property type="match status" value="1"/>
</dbReference>
<proteinExistence type="inferred from homology"/>
<evidence type="ECO:0000256" key="9">
    <source>
        <dbReference type="ARBA" id="ARBA00023125"/>
    </source>
</evidence>
<evidence type="ECO:0000256" key="2">
    <source>
        <dbReference type="ARBA" id="ARBA00022515"/>
    </source>
</evidence>
<reference evidence="16 17" key="1">
    <citation type="journal article" date="2019" name="Nat. Microbiol.">
        <title>Mediterranean grassland soil C-N compound turnover is dependent on rainfall and depth, and is mediated by genomically divergent microorganisms.</title>
        <authorList>
            <person name="Diamond S."/>
            <person name="Andeer P.F."/>
            <person name="Li Z."/>
            <person name="Crits-Christoph A."/>
            <person name="Burstein D."/>
            <person name="Anantharaman K."/>
            <person name="Lane K.R."/>
            <person name="Thomas B.C."/>
            <person name="Pan C."/>
            <person name="Northen T.R."/>
            <person name="Banfield J.F."/>
        </authorList>
    </citation>
    <scope>NUCLEOTIDE SEQUENCE [LARGE SCALE GENOMIC DNA]</scope>
    <source>
        <strain evidence="16">WS_11</strain>
    </source>
</reference>
<evidence type="ECO:0000256" key="11">
    <source>
        <dbReference type="ARBA" id="ARBA00044940"/>
    </source>
</evidence>
<protein>
    <recommendedName>
        <fullName evidence="13 14">Replicative DNA helicase</fullName>
        <ecNumber evidence="13 14">5.6.2.3</ecNumber>
    </recommendedName>
</protein>
<dbReference type="GO" id="GO:0005829">
    <property type="term" value="C:cytosol"/>
    <property type="evidence" value="ECO:0007669"/>
    <property type="project" value="TreeGrafter"/>
</dbReference>
<comment type="catalytic activity">
    <reaction evidence="12 14">
        <text>ATP + H2O = ADP + phosphate + H(+)</text>
        <dbReference type="Rhea" id="RHEA:13065"/>
        <dbReference type="ChEBI" id="CHEBI:15377"/>
        <dbReference type="ChEBI" id="CHEBI:15378"/>
        <dbReference type="ChEBI" id="CHEBI:30616"/>
        <dbReference type="ChEBI" id="CHEBI:43474"/>
        <dbReference type="ChEBI" id="CHEBI:456216"/>
        <dbReference type="EC" id="5.6.2.3"/>
    </reaction>
</comment>
<keyword evidence="5 14" id="KW-0547">Nucleotide-binding</keyword>
<dbReference type="InterPro" id="IPR016136">
    <property type="entry name" value="DNA_helicase_N/primase_C"/>
</dbReference>
<dbReference type="Pfam" id="PF14890">
    <property type="entry name" value="Intein_splicing"/>
    <property type="match status" value="1"/>
</dbReference>
<evidence type="ECO:0000256" key="5">
    <source>
        <dbReference type="ARBA" id="ARBA00022741"/>
    </source>
</evidence>
<dbReference type="InterPro" id="IPR003587">
    <property type="entry name" value="Hint_dom_N"/>
</dbReference>
<dbReference type="GO" id="GO:0016539">
    <property type="term" value="P:intein-mediated protein splicing"/>
    <property type="evidence" value="ECO:0007669"/>
    <property type="project" value="InterPro"/>
</dbReference>
<dbReference type="Gene3D" id="3.40.50.300">
    <property type="entry name" value="P-loop containing nucleotide triphosphate hydrolases"/>
    <property type="match status" value="1"/>
</dbReference>
<keyword evidence="2 14" id="KW-0639">Primosome</keyword>
<dbReference type="GO" id="GO:0003677">
    <property type="term" value="F:DNA binding"/>
    <property type="evidence" value="ECO:0007669"/>
    <property type="project" value="UniProtKB-UniRule"/>
</dbReference>
<dbReference type="PANTHER" id="PTHR30153:SF2">
    <property type="entry name" value="REPLICATIVE DNA HELICASE"/>
    <property type="match status" value="1"/>
</dbReference>
<dbReference type="InterPro" id="IPR007693">
    <property type="entry name" value="DNA_helicase_DnaB-like_N"/>
</dbReference>
<keyword evidence="7 14" id="KW-0347">Helicase</keyword>
<dbReference type="Gene3D" id="1.10.860.10">
    <property type="entry name" value="DNAb Helicase, Chain A"/>
    <property type="match status" value="1"/>
</dbReference>
<dbReference type="FunFam" id="1.10.860.10:FF:000001">
    <property type="entry name" value="Replicative DNA helicase"/>
    <property type="match status" value="1"/>
</dbReference>
<dbReference type="EMBL" id="VBPB01000303">
    <property type="protein sequence ID" value="TMQ69495.1"/>
    <property type="molecule type" value="Genomic_DNA"/>
</dbReference>